<dbReference type="InterPro" id="IPR036388">
    <property type="entry name" value="WH-like_DNA-bd_sf"/>
</dbReference>
<dbReference type="Gene3D" id="1.10.10.10">
    <property type="entry name" value="Winged helix-like DNA-binding domain superfamily/Winged helix DNA-binding domain"/>
    <property type="match status" value="2"/>
</dbReference>
<evidence type="ECO:0000259" key="7">
    <source>
        <dbReference type="Pfam" id="PF04545"/>
    </source>
</evidence>
<evidence type="ECO:0000256" key="4">
    <source>
        <dbReference type="ARBA" id="ARBA00023163"/>
    </source>
</evidence>
<dbReference type="NCBIfam" id="TIGR02980">
    <property type="entry name" value="SigBFG"/>
    <property type="match status" value="1"/>
</dbReference>
<dbReference type="Pfam" id="PF04542">
    <property type="entry name" value="Sigma70_r2"/>
    <property type="match status" value="1"/>
</dbReference>
<dbReference type="InterPro" id="IPR014322">
    <property type="entry name" value="RNA_pol_sigma-B/F/G"/>
</dbReference>
<evidence type="ECO:0000313" key="8">
    <source>
        <dbReference type="EMBL" id="RVW04230.1"/>
    </source>
</evidence>
<keyword evidence="2" id="KW-0731">Sigma factor</keyword>
<dbReference type="GO" id="GO:0006352">
    <property type="term" value="P:DNA-templated transcription initiation"/>
    <property type="evidence" value="ECO:0007669"/>
    <property type="project" value="InterPro"/>
</dbReference>
<dbReference type="CDD" id="cd06171">
    <property type="entry name" value="Sigma70_r4"/>
    <property type="match status" value="1"/>
</dbReference>
<evidence type="ECO:0000313" key="9">
    <source>
        <dbReference type="Proteomes" id="UP000283479"/>
    </source>
</evidence>
<dbReference type="GO" id="GO:0016987">
    <property type="term" value="F:sigma factor activity"/>
    <property type="evidence" value="ECO:0007669"/>
    <property type="project" value="UniProtKB-KW"/>
</dbReference>
<dbReference type="Pfam" id="PF04539">
    <property type="entry name" value="Sigma70_r3"/>
    <property type="match status" value="1"/>
</dbReference>
<name>A0A3S3AMN0_9NOCA</name>
<dbReference type="Pfam" id="PF04545">
    <property type="entry name" value="Sigma70_r4"/>
    <property type="match status" value="1"/>
</dbReference>
<keyword evidence="9" id="KW-1185">Reference proteome</keyword>
<proteinExistence type="predicted"/>
<sequence>MSGSAQHTSEYRDVGAVFESMAALDRTDPRYRVLRDSVVTRCLPLADHIARRFDGRGEYHDDLVQVARVGLVNAVNRYDVGVGSDFVAFAVPTMMGEVRRHFRDSGWAVRVPRRVKELHLEITRSAAVLTQRLERPPTRREIAAELRIGEQEVAEGLLAANAYQTVPVDAAPNGRPRGHPLAEELGDEDARLEAVENHEALRPVLATLSERERRIVFMRFFANLTQSRIAEEVGISQMHVSRLLARSLATLRNQLEQ</sequence>
<comment type="caution">
    <text evidence="8">The sequence shown here is derived from an EMBL/GenBank/DDBJ whole genome shotgun (WGS) entry which is preliminary data.</text>
</comment>
<reference evidence="8 9" key="1">
    <citation type="submission" date="2018-11" db="EMBL/GenBank/DDBJ databases">
        <title>Rhodococcus spongicola sp. nov. and Rhodococcus xishaensis sp. nov. from marine sponges.</title>
        <authorList>
            <person name="Li L."/>
            <person name="Lin H.W."/>
        </authorList>
    </citation>
    <scope>NUCLEOTIDE SEQUENCE [LARGE SCALE GENOMIC DNA]</scope>
    <source>
        <strain evidence="8 9">LHW51113</strain>
    </source>
</reference>
<dbReference type="InterPro" id="IPR014284">
    <property type="entry name" value="RNA_pol_sigma-70_dom"/>
</dbReference>
<dbReference type="PANTHER" id="PTHR30385:SF4">
    <property type="entry name" value="RNA POLYMERASE SIGMA-E FACTOR"/>
    <property type="match status" value="1"/>
</dbReference>
<dbReference type="GO" id="GO:0003677">
    <property type="term" value="F:DNA binding"/>
    <property type="evidence" value="ECO:0007669"/>
    <property type="project" value="UniProtKB-KW"/>
</dbReference>
<dbReference type="EMBL" id="RKLO01000002">
    <property type="protein sequence ID" value="RVW04230.1"/>
    <property type="molecule type" value="Genomic_DNA"/>
</dbReference>
<dbReference type="NCBIfam" id="TIGR02937">
    <property type="entry name" value="sigma70-ECF"/>
    <property type="match status" value="1"/>
</dbReference>
<keyword evidence="4" id="KW-0804">Transcription</keyword>
<feature type="domain" description="RNA polymerase sigma-70 region 4" evidence="7">
    <location>
        <begin position="204"/>
        <end position="253"/>
    </location>
</feature>
<dbReference type="InterPro" id="IPR000943">
    <property type="entry name" value="RNA_pol_sigma70"/>
</dbReference>
<feature type="domain" description="RNA polymerase sigma-70 region 3" evidence="5">
    <location>
        <begin position="121"/>
        <end position="175"/>
    </location>
</feature>
<evidence type="ECO:0000256" key="1">
    <source>
        <dbReference type="ARBA" id="ARBA00023015"/>
    </source>
</evidence>
<keyword evidence="3" id="KW-0238">DNA-binding</keyword>
<dbReference type="InterPro" id="IPR007630">
    <property type="entry name" value="RNA_pol_sigma70_r4"/>
</dbReference>
<dbReference type="InterPro" id="IPR007624">
    <property type="entry name" value="RNA_pol_sigma70_r3"/>
</dbReference>
<dbReference type="PANTHER" id="PTHR30385">
    <property type="entry name" value="SIGMA FACTOR F FLAGELLAR"/>
    <property type="match status" value="1"/>
</dbReference>
<dbReference type="InterPro" id="IPR013324">
    <property type="entry name" value="RNA_pol_sigma_r3/r4-like"/>
</dbReference>
<dbReference type="Gene3D" id="1.20.120.1810">
    <property type="match status" value="1"/>
</dbReference>
<dbReference type="InterPro" id="IPR007627">
    <property type="entry name" value="RNA_pol_sigma70_r2"/>
</dbReference>
<protein>
    <submittedName>
        <fullName evidence="8">SigB/SigF/SigG family RNA polymerase sigma factor</fullName>
    </submittedName>
</protein>
<dbReference type="AlphaFoldDB" id="A0A3S3AMN0"/>
<dbReference type="RefSeq" id="WP_127951979.1">
    <property type="nucleotide sequence ID" value="NZ_RKLO01000002.1"/>
</dbReference>
<evidence type="ECO:0000256" key="2">
    <source>
        <dbReference type="ARBA" id="ARBA00023082"/>
    </source>
</evidence>
<dbReference type="InterPro" id="IPR013325">
    <property type="entry name" value="RNA_pol_sigma_r2"/>
</dbReference>
<dbReference type="Proteomes" id="UP000283479">
    <property type="component" value="Unassembled WGS sequence"/>
</dbReference>
<evidence type="ECO:0000259" key="6">
    <source>
        <dbReference type="Pfam" id="PF04542"/>
    </source>
</evidence>
<dbReference type="SUPFAM" id="SSF88946">
    <property type="entry name" value="Sigma2 domain of RNA polymerase sigma factors"/>
    <property type="match status" value="1"/>
</dbReference>
<dbReference type="OrthoDB" id="9804285at2"/>
<accession>A0A3S3AMN0</accession>
<evidence type="ECO:0000256" key="3">
    <source>
        <dbReference type="ARBA" id="ARBA00023125"/>
    </source>
</evidence>
<evidence type="ECO:0000259" key="5">
    <source>
        <dbReference type="Pfam" id="PF04539"/>
    </source>
</evidence>
<keyword evidence="1" id="KW-0805">Transcription regulation</keyword>
<feature type="domain" description="RNA polymerase sigma-70 region 2" evidence="6">
    <location>
        <begin position="39"/>
        <end position="107"/>
    </location>
</feature>
<dbReference type="SUPFAM" id="SSF88659">
    <property type="entry name" value="Sigma3 and sigma4 domains of RNA polymerase sigma factors"/>
    <property type="match status" value="2"/>
</dbReference>
<dbReference type="NCBIfam" id="NF005514">
    <property type="entry name" value="PRK07122.1"/>
    <property type="match status" value="1"/>
</dbReference>
<gene>
    <name evidence="8" type="ORF">EGT50_07165</name>
</gene>
<organism evidence="8 9">
    <name type="scientific">Rhodococcus xishaensis</name>
    <dbReference type="NCBI Taxonomy" id="2487364"/>
    <lineage>
        <taxon>Bacteria</taxon>
        <taxon>Bacillati</taxon>
        <taxon>Actinomycetota</taxon>
        <taxon>Actinomycetes</taxon>
        <taxon>Mycobacteriales</taxon>
        <taxon>Nocardiaceae</taxon>
        <taxon>Rhodococcus</taxon>
    </lineage>
</organism>
<dbReference type="PRINTS" id="PR00046">
    <property type="entry name" value="SIGMA70FCT"/>
</dbReference>